<evidence type="ECO:0000256" key="1">
    <source>
        <dbReference type="ARBA" id="ARBA00006068"/>
    </source>
</evidence>
<gene>
    <name evidence="7" type="ORF">CVD27_11850</name>
</gene>
<evidence type="ECO:0000256" key="5">
    <source>
        <dbReference type="SAM" id="Phobius"/>
    </source>
</evidence>
<protein>
    <submittedName>
        <fullName evidence="7">LytR family transcriptional regulator</fullName>
    </submittedName>
</protein>
<dbReference type="NCBIfam" id="TIGR00350">
    <property type="entry name" value="lytR_cpsA_psr"/>
    <property type="match status" value="1"/>
</dbReference>
<evidence type="ECO:0000259" key="6">
    <source>
        <dbReference type="Pfam" id="PF03816"/>
    </source>
</evidence>
<dbReference type="PANTHER" id="PTHR33392:SF10">
    <property type="entry name" value="POLYISOPRENYL-TEICHOIC ACID--PEPTIDOGLYCAN TEICHOIC ACID TRANSFERASE TAGV"/>
    <property type="match status" value="1"/>
</dbReference>
<dbReference type="GO" id="GO:0071555">
    <property type="term" value="P:cell wall organization"/>
    <property type="evidence" value="ECO:0007669"/>
    <property type="project" value="UniProtKB-KW"/>
</dbReference>
<dbReference type="AlphaFoldDB" id="A0A2N5HFN3"/>
<feature type="transmembrane region" description="Helical" evidence="5">
    <location>
        <begin position="20"/>
        <end position="40"/>
    </location>
</feature>
<keyword evidence="8" id="KW-1185">Reference proteome</keyword>
<dbReference type="OrthoDB" id="27330at2"/>
<dbReference type="Pfam" id="PF03816">
    <property type="entry name" value="LytR_cpsA_psr"/>
    <property type="match status" value="1"/>
</dbReference>
<name>A0A2N5HFN3_9BACI</name>
<keyword evidence="4 5" id="KW-1133">Transmembrane helix</keyword>
<evidence type="ECO:0000256" key="3">
    <source>
        <dbReference type="ARBA" id="ARBA00022968"/>
    </source>
</evidence>
<keyword evidence="3" id="KW-0735">Signal-anchor</keyword>
<evidence type="ECO:0000256" key="2">
    <source>
        <dbReference type="ARBA" id="ARBA00022692"/>
    </source>
</evidence>
<dbReference type="EMBL" id="PGVE01000043">
    <property type="protein sequence ID" value="PLS04334.1"/>
    <property type="molecule type" value="Genomic_DNA"/>
</dbReference>
<feature type="domain" description="Cell envelope-related transcriptional attenuator" evidence="6">
    <location>
        <begin position="91"/>
        <end position="240"/>
    </location>
</feature>
<dbReference type="Proteomes" id="UP000234950">
    <property type="component" value="Unassembled WGS sequence"/>
</dbReference>
<accession>A0A2N5HFN3</accession>
<proteinExistence type="inferred from homology"/>
<comment type="caution">
    <text evidence="7">The sequence shown here is derived from an EMBL/GenBank/DDBJ whole genome shotgun (WGS) entry which is preliminary data.</text>
</comment>
<dbReference type="InterPro" id="IPR004474">
    <property type="entry name" value="LytR_CpsA_psr"/>
</dbReference>
<dbReference type="InterPro" id="IPR050922">
    <property type="entry name" value="LytR/CpsA/Psr_CW_biosynth"/>
</dbReference>
<dbReference type="Gene3D" id="3.40.630.190">
    <property type="entry name" value="LCP protein"/>
    <property type="match status" value="1"/>
</dbReference>
<keyword evidence="5" id="KW-0472">Membrane</keyword>
<comment type="similarity">
    <text evidence="1">Belongs to the LytR/CpsA/Psr (LCP) family.</text>
</comment>
<reference evidence="7 8" key="1">
    <citation type="submission" date="2017-11" db="EMBL/GenBank/DDBJ databases">
        <title>Comparitive Functional Genomics of Dry Heat Resistant strains isolated from the Viking Spacecraft.</title>
        <authorList>
            <person name="Seuylemezian A."/>
            <person name="Cooper K."/>
            <person name="Vaishampayan P."/>
        </authorList>
    </citation>
    <scope>NUCLEOTIDE SEQUENCE [LARGE SCALE GENOMIC DNA]</scope>
    <source>
        <strain evidence="7 8">V32-6</strain>
    </source>
</reference>
<evidence type="ECO:0000256" key="4">
    <source>
        <dbReference type="ARBA" id="ARBA00022989"/>
    </source>
</evidence>
<sequence>MIQTRTIKRKRKRFNLKRFLLFVLIFIILPTAGYFGLVSYKTYKATAKTYTQLERGSHSDLRDKEVTISNDPISILLIGLENYSTNYKGGRTDSLIVATFNPELKTMKLVSIPRDTYVYIDKKGKKDKITHAYGVGGRDATIKAVETLLNIPIDYYVQVNFDGFKDIVDEIGGVNVNVPFDFYEYTDTHPRKTVYFKEGPASLNGEEALAYARMRKRDPLGDFGRNDRQKEIIKSMIDKASTPSNILKIDKIANQVGKNVTTNITMSEPLYFFKKYHGFSSDKIESLKIKGDDIYINDVYYFKPSEESLSEVQQQLQNHLEYHNEKDSQ</sequence>
<evidence type="ECO:0000313" key="7">
    <source>
        <dbReference type="EMBL" id="PLS04334.1"/>
    </source>
</evidence>
<dbReference type="RefSeq" id="WP_101648118.1">
    <property type="nucleotide sequence ID" value="NZ_PGVE01000043.1"/>
</dbReference>
<organism evidence="7 8">
    <name type="scientific">Neobacillus cucumis</name>
    <dbReference type="NCBI Taxonomy" id="1740721"/>
    <lineage>
        <taxon>Bacteria</taxon>
        <taxon>Bacillati</taxon>
        <taxon>Bacillota</taxon>
        <taxon>Bacilli</taxon>
        <taxon>Bacillales</taxon>
        <taxon>Bacillaceae</taxon>
        <taxon>Neobacillus</taxon>
    </lineage>
</organism>
<dbReference type="PANTHER" id="PTHR33392">
    <property type="entry name" value="POLYISOPRENYL-TEICHOIC ACID--PEPTIDOGLYCAN TEICHOIC ACID TRANSFERASE TAGU"/>
    <property type="match status" value="1"/>
</dbReference>
<keyword evidence="2 5" id="KW-0812">Transmembrane</keyword>
<evidence type="ECO:0000313" key="8">
    <source>
        <dbReference type="Proteomes" id="UP000234950"/>
    </source>
</evidence>